<dbReference type="Pfam" id="PF00612">
    <property type="entry name" value="IQ"/>
    <property type="match status" value="6"/>
</dbReference>
<feature type="domain" description="WW" evidence="6">
    <location>
        <begin position="2130"/>
        <end position="2163"/>
    </location>
</feature>
<dbReference type="GeneID" id="20804384"/>
<organism evidence="7">
    <name type="scientific">Aphanomyces astaci</name>
    <name type="common">Crayfish plague agent</name>
    <dbReference type="NCBI Taxonomy" id="112090"/>
    <lineage>
        <taxon>Eukaryota</taxon>
        <taxon>Sar</taxon>
        <taxon>Stramenopiles</taxon>
        <taxon>Oomycota</taxon>
        <taxon>Saprolegniomycetes</taxon>
        <taxon>Saprolegniales</taxon>
        <taxon>Verrucalvaceae</taxon>
        <taxon>Aphanomyces</taxon>
    </lineage>
</organism>
<feature type="region of interest" description="Disordered" evidence="5">
    <location>
        <begin position="137"/>
        <end position="164"/>
    </location>
</feature>
<dbReference type="RefSeq" id="XP_009824298.1">
    <property type="nucleotide sequence ID" value="XM_009825996.1"/>
</dbReference>
<dbReference type="OrthoDB" id="187617at2759"/>
<feature type="region of interest" description="Disordered" evidence="5">
    <location>
        <begin position="1456"/>
        <end position="1480"/>
    </location>
</feature>
<dbReference type="CDD" id="cd00201">
    <property type="entry name" value="WW"/>
    <property type="match status" value="4"/>
</dbReference>
<dbReference type="CDD" id="cd23767">
    <property type="entry name" value="IQCD"/>
    <property type="match status" value="1"/>
</dbReference>
<dbReference type="PANTHER" id="PTHR24198">
    <property type="entry name" value="ANKYRIN REPEAT AND PROTEIN KINASE DOMAIN-CONTAINING PROTEIN"/>
    <property type="match status" value="1"/>
</dbReference>
<keyword evidence="2 3" id="KW-0040">ANK repeat</keyword>
<dbReference type="SUPFAM" id="SSF51045">
    <property type="entry name" value="WW domain"/>
    <property type="match status" value="4"/>
</dbReference>
<keyword evidence="4" id="KW-0175">Coiled coil</keyword>
<reference evidence="7" key="1">
    <citation type="submission" date="2013-12" db="EMBL/GenBank/DDBJ databases">
        <title>The Genome Sequence of Aphanomyces astaci APO3.</title>
        <authorList>
            <consortium name="The Broad Institute Genomics Platform"/>
            <person name="Russ C."/>
            <person name="Tyler B."/>
            <person name="van West P."/>
            <person name="Dieguez-Uribeondo J."/>
            <person name="Young S.K."/>
            <person name="Zeng Q."/>
            <person name="Gargeya S."/>
            <person name="Fitzgerald M."/>
            <person name="Abouelleil A."/>
            <person name="Alvarado L."/>
            <person name="Chapman S.B."/>
            <person name="Gainer-Dewar J."/>
            <person name="Goldberg J."/>
            <person name="Griggs A."/>
            <person name="Gujja S."/>
            <person name="Hansen M."/>
            <person name="Howarth C."/>
            <person name="Imamovic A."/>
            <person name="Ireland A."/>
            <person name="Larimer J."/>
            <person name="McCowan C."/>
            <person name="Murphy C."/>
            <person name="Pearson M."/>
            <person name="Poon T.W."/>
            <person name="Priest M."/>
            <person name="Roberts A."/>
            <person name="Saif S."/>
            <person name="Shea T."/>
            <person name="Sykes S."/>
            <person name="Wortman J."/>
            <person name="Nusbaum C."/>
            <person name="Birren B."/>
        </authorList>
    </citation>
    <scope>NUCLEOTIDE SEQUENCE [LARGE SCALE GENOMIC DNA]</scope>
    <source>
        <strain evidence="7">APO3</strain>
    </source>
</reference>
<feature type="compositionally biased region" description="Polar residues" evidence="5">
    <location>
        <begin position="33"/>
        <end position="59"/>
    </location>
</feature>
<gene>
    <name evidence="7" type="ORF">H257_02388</name>
</gene>
<dbReference type="Pfam" id="PF12796">
    <property type="entry name" value="Ank_2"/>
    <property type="match status" value="2"/>
</dbReference>
<dbReference type="SMART" id="SM00015">
    <property type="entry name" value="IQ"/>
    <property type="match status" value="13"/>
</dbReference>
<dbReference type="InterPro" id="IPR036020">
    <property type="entry name" value="WW_dom_sf"/>
</dbReference>
<feature type="compositionally biased region" description="Basic and acidic residues" evidence="5">
    <location>
        <begin position="634"/>
        <end position="643"/>
    </location>
</feature>
<evidence type="ECO:0000256" key="2">
    <source>
        <dbReference type="ARBA" id="ARBA00023043"/>
    </source>
</evidence>
<dbReference type="PROSITE" id="PS01159">
    <property type="entry name" value="WW_DOMAIN_1"/>
    <property type="match status" value="2"/>
</dbReference>
<dbReference type="SUPFAM" id="SSF48403">
    <property type="entry name" value="Ankyrin repeat"/>
    <property type="match status" value="1"/>
</dbReference>
<dbReference type="EMBL" id="KI913117">
    <property type="protein sequence ID" value="ETV85826.1"/>
    <property type="molecule type" value="Genomic_DNA"/>
</dbReference>
<feature type="repeat" description="ANK" evidence="3">
    <location>
        <begin position="1207"/>
        <end position="1239"/>
    </location>
</feature>
<dbReference type="PROSITE" id="PS50020">
    <property type="entry name" value="WW_DOMAIN_2"/>
    <property type="match status" value="4"/>
</dbReference>
<dbReference type="STRING" id="112090.W4H2J7"/>
<dbReference type="VEuPathDB" id="FungiDB:H257_02388"/>
<dbReference type="InterPro" id="IPR036770">
    <property type="entry name" value="Ankyrin_rpt-contain_sf"/>
</dbReference>
<protein>
    <recommendedName>
        <fullName evidence="6">WW domain-containing protein</fullName>
    </recommendedName>
</protein>
<feature type="region of interest" description="Disordered" evidence="5">
    <location>
        <begin position="623"/>
        <end position="643"/>
    </location>
</feature>
<evidence type="ECO:0000313" key="7">
    <source>
        <dbReference type="EMBL" id="ETV85826.1"/>
    </source>
</evidence>
<feature type="coiled-coil region" evidence="4">
    <location>
        <begin position="431"/>
        <end position="494"/>
    </location>
</feature>
<accession>W4H2J7</accession>
<dbReference type="InterPro" id="IPR002110">
    <property type="entry name" value="Ankyrin_rpt"/>
</dbReference>
<feature type="repeat" description="ANK" evidence="3">
    <location>
        <begin position="1271"/>
        <end position="1304"/>
    </location>
</feature>
<dbReference type="Gene3D" id="2.20.70.10">
    <property type="match status" value="3"/>
</dbReference>
<dbReference type="InterPro" id="IPR001202">
    <property type="entry name" value="WW_dom"/>
</dbReference>
<dbReference type="Pfam" id="PF00023">
    <property type="entry name" value="Ank"/>
    <property type="match status" value="1"/>
</dbReference>
<dbReference type="InterPro" id="IPR000048">
    <property type="entry name" value="IQ_motif_EF-hand-BS"/>
</dbReference>
<dbReference type="PROSITE" id="PS50297">
    <property type="entry name" value="ANK_REP_REGION"/>
    <property type="match status" value="6"/>
</dbReference>
<dbReference type="Pfam" id="PF00397">
    <property type="entry name" value="WW"/>
    <property type="match status" value="3"/>
</dbReference>
<dbReference type="Gene3D" id="1.20.5.190">
    <property type="match status" value="4"/>
</dbReference>
<feature type="region of interest" description="Disordered" evidence="5">
    <location>
        <begin position="105"/>
        <end position="125"/>
    </location>
</feature>
<dbReference type="SMART" id="SM00456">
    <property type="entry name" value="WW"/>
    <property type="match status" value="7"/>
</dbReference>
<dbReference type="SMART" id="SM00248">
    <property type="entry name" value="ANK"/>
    <property type="match status" value="8"/>
</dbReference>
<feature type="domain" description="WW" evidence="6">
    <location>
        <begin position="2235"/>
        <end position="2264"/>
    </location>
</feature>
<feature type="domain" description="WW" evidence="6">
    <location>
        <begin position="2091"/>
        <end position="2124"/>
    </location>
</feature>
<dbReference type="PANTHER" id="PTHR24198:SF165">
    <property type="entry name" value="ANKYRIN REPEAT-CONTAINING PROTEIN-RELATED"/>
    <property type="match status" value="1"/>
</dbReference>
<dbReference type="PROSITE" id="PS50096">
    <property type="entry name" value="IQ"/>
    <property type="match status" value="9"/>
</dbReference>
<dbReference type="Gene3D" id="1.25.40.20">
    <property type="entry name" value="Ankyrin repeat-containing domain"/>
    <property type="match status" value="1"/>
</dbReference>
<feature type="repeat" description="ANK" evidence="3">
    <location>
        <begin position="1036"/>
        <end position="1068"/>
    </location>
</feature>
<feature type="repeat" description="ANK" evidence="3">
    <location>
        <begin position="1174"/>
        <end position="1206"/>
    </location>
</feature>
<feature type="region of interest" description="Disordered" evidence="5">
    <location>
        <begin position="1"/>
        <end position="66"/>
    </location>
</feature>
<feature type="repeat" description="ANK" evidence="3">
    <location>
        <begin position="1106"/>
        <end position="1138"/>
    </location>
</feature>
<evidence type="ECO:0000256" key="5">
    <source>
        <dbReference type="SAM" id="MobiDB-lite"/>
    </source>
</evidence>
<dbReference type="PROSITE" id="PS50088">
    <property type="entry name" value="ANK_REPEAT"/>
    <property type="match status" value="6"/>
</dbReference>
<keyword evidence="1" id="KW-0677">Repeat</keyword>
<evidence type="ECO:0000259" key="6">
    <source>
        <dbReference type="PROSITE" id="PS50020"/>
    </source>
</evidence>
<sequence length="2293" mass="261568">MPPLSPPKMSPYGASAKSKKRKLVRNEVALTPLSPTSIDATSSHGGQHPETPTTSSTPAKQRRMTVAELEEKKTLLPYLEKIEYINAQLRSRGIDIAVPLLKPSSVTAVPPPSQERNQPHDDDLVESGDVLRLESLSSRSETDLNATSTAMSPPPPTTSTGATTMTPLTTAVLHQRYPRFSASIGTSMLCRSRPIASLLRLVDEIYDGYYAHYTETTRATSFPLFVRTHLQRTLGLMALADQESLDLLYNLEMHRETFPHLGVFASFMRELEDEEGALFYAHCRSVVQSTFGLSLKTKEKLLPQDFARQYHVAGAIVVADHPRLRDGTQSVHLSQTACSLLVLRAAKVPKRLANHVASVMLAPYTSAVTVDGAGRSLDQTIVGLDDVLARLLRIFRAVPEYIVLKYKYNDDGESLTLLTRLQDTIHHDLDKAKLKAALDQHVRHMRSLQIEVMKLDRVNVPEVHTKLFLLKNQLRTAERDVQHLTDQLRATDGQINAVWSSVLRDASNAPTTQLSPLDNILARVGEYVAACHRDVVIEAKLKKVLHAKRRHPSETSWASQLDALQERCVIKIQRLYRQRRAWHRERKAALADVQARRQLKHKRKAEKELERKRLDALRDRDAQRHMTRMKEKHRRDSDVQAKLKQQEDAVLRKAAVAESDRRGAAATARLVARVFKRWVQFRVVSLRVKYAKKLTLLGIFGRWKLWMQTSHAQTDAAITIQAAFRGMRGRRQARVLNRARDKKNQLATRNVRRLVHRRLFKVWGAWTGFIQQQVDIKGRFARCMARCLMETYSQWARLLPRRRSAALTIQTMYRGHVGRQRAARRRMQHVAAVQIQRMARGRQGRKVATMARLLKARQSQGTNALLRRMLLRTLSHVFDGFKRYWQLQRHMDAIAVARVHRRHIWCFRMLQAYRVARHLKKAERFRRQFDAATVIQRYFRGFWCRQAFRRLVRRHRSALLIQQTYRRYRHKWVVYEMQRQTSAATVIQCRVRRNKAVAVVTRRRHEFLWQAARRGDYHVVLRSFNSGSAWTSYDEDGNSLLHLACLAGSKRLIKLCLRYGMDINAANTTGLLTPLHTIIATTYPHRAELVDYMIDHGAWHECRDGRGFTPLLLAASLGHVDCIQVLLARAADRNALTTAQQDAIGLATSLNQVAAVASLLEAGYSPNTVIDPADGATLLHECAAHGYVEVAALLIARQANVNAQDIEGNTPAIYAVFNQHTDVLAVLLTAGAAPDIVNVATRSAMHWAVGQADAIRLLADADGDVNLRTKDNETPLHLTCVSDSFLESTRVLLSYGASVDSKNTRGHQPAHIAARGGAAATMDLLIQYSTNMNARNFDNKNPLGEARMFNRSAVVAVIQRHYADDMKTLDDAGIDVELVDETGVILPTKSPDEWQTTLASSVRLSTLNEWTQCVDPTTDWLFYHDATSNMCTWHAPIEYQAALGAHWRVEEQKSLVNTTSPSTENGGHADTSTLTDQQVQPTDTTEPKVYVYVHDQTGQVRTTVPPVDPDKLQALIQGMDQYKMLRSRIHKVSSETAASVATYRAFWADFTKDAEALRRQTQAAITIQKHFRAYFYHKRFVHLQLQHAMAIQLQRAYRGKIARRAAAHERRRHRCATTIQALVRGFLVRRREANHLHAYRVQYRLERRASVNVQRCWRGMHGRFRAKKFQAMKRGPQTYFEWADARKLATILSTFQVWQEMLLANTNKSSYGIFYANHITGQCVWDKPVAWVEHDRQQFLERQQMYYYGYTTQMLEAAVTLQSLFRMRTARVHFHRLMQGVAICRRCESDYLNDPLNLTRLGNYALYLHAIRHDYDRARPLYRRLMEYMAARGPDVAFILRCYAVFVYVTEEEDDDSVAMLFARADAIDKPKTKFQLAFLGFFRYSQIMFATNAQSNLNYAACAHWVYGQAAVAKAHYLRALDADPYNKRILRLFNTFLGRSNDPDGDDGAAHYMRYQATLVQSEDASRQQQWLDATATEQRHRAAVLLQTRFRARHQRKRVLRMKSVLPVPHKALSTEELQLHQAFDTVAATNRNPSVLRVDQLADVYPLLGWSVQEAADDVAYATSHMEFQYPQSITWTRFRKWIQEEAAPPSHWEVCGTDDGSVYYYNTVSGATQWEKPRIRRPILAPRVDRWESAFTDQGDVYYYNAFTGESRWDNPSSVLDDAASGWEQGVDDMGQTYYYNPTTGESAWENPPAAAVNEVDDQWDDATDGTMSYVVHKVTGESLWVRPTDGWAAGQDAHGRVYYYHIDRNESQWASPWSCSTSSGDDQVSSVTVDESHKMIEAVNESN</sequence>
<name>W4H2J7_APHAT</name>
<proteinExistence type="predicted"/>
<evidence type="ECO:0000256" key="4">
    <source>
        <dbReference type="SAM" id="Coils"/>
    </source>
</evidence>
<feature type="repeat" description="ANK" evidence="3">
    <location>
        <begin position="1305"/>
        <end position="1337"/>
    </location>
</feature>
<evidence type="ECO:0000256" key="1">
    <source>
        <dbReference type="ARBA" id="ARBA00022737"/>
    </source>
</evidence>
<evidence type="ECO:0000256" key="3">
    <source>
        <dbReference type="PROSITE-ProRule" id="PRU00023"/>
    </source>
</evidence>
<feature type="domain" description="WW" evidence="6">
    <location>
        <begin position="2166"/>
        <end position="2199"/>
    </location>
</feature>